<sequence length="159" mass="18301">MFWGSIRYGTKSELAICNGDPEAKRGGVTARIHKEILEEELPKVMEPGNIFMQDNAPIHTSKLMKEWLANFGFPVLGWPPYSPDLNPMENLWSWLKQRICRDYPDLADLPANEDVMDQLIDAAERCWEAVEVDMVNRLIDSMPDRIAAIIEAKGWYTKY</sequence>
<reference evidence="2" key="1">
    <citation type="submission" date="2023-10" db="EMBL/GenBank/DDBJ databases">
        <authorList>
            <person name="Hackl T."/>
        </authorList>
    </citation>
    <scope>NUCLEOTIDE SEQUENCE</scope>
</reference>
<protein>
    <submittedName>
        <fullName evidence="2">Uu.00g116710.m01.CDS01</fullName>
    </submittedName>
</protein>
<organism evidence="2 3">
    <name type="scientific">Anthostomella pinea</name>
    <dbReference type="NCBI Taxonomy" id="933095"/>
    <lineage>
        <taxon>Eukaryota</taxon>
        <taxon>Fungi</taxon>
        <taxon>Dikarya</taxon>
        <taxon>Ascomycota</taxon>
        <taxon>Pezizomycotina</taxon>
        <taxon>Sordariomycetes</taxon>
        <taxon>Xylariomycetidae</taxon>
        <taxon>Xylariales</taxon>
        <taxon>Xylariaceae</taxon>
        <taxon>Anthostomella</taxon>
    </lineage>
</organism>
<dbReference type="EMBL" id="CAUWAG010000006">
    <property type="protein sequence ID" value="CAJ2504277.1"/>
    <property type="molecule type" value="Genomic_DNA"/>
</dbReference>
<evidence type="ECO:0000313" key="2">
    <source>
        <dbReference type="EMBL" id="CAJ2504277.1"/>
    </source>
</evidence>
<dbReference type="GO" id="GO:0003676">
    <property type="term" value="F:nucleic acid binding"/>
    <property type="evidence" value="ECO:0007669"/>
    <property type="project" value="InterPro"/>
</dbReference>
<dbReference type="InterPro" id="IPR036397">
    <property type="entry name" value="RNaseH_sf"/>
</dbReference>
<name>A0AAI8YH02_9PEZI</name>
<evidence type="ECO:0000259" key="1">
    <source>
        <dbReference type="Pfam" id="PF13358"/>
    </source>
</evidence>
<comment type="caution">
    <text evidence="2">The sequence shown here is derived from an EMBL/GenBank/DDBJ whole genome shotgun (WGS) entry which is preliminary data.</text>
</comment>
<accession>A0AAI8YH02</accession>
<dbReference type="Gene3D" id="3.30.420.10">
    <property type="entry name" value="Ribonuclease H-like superfamily/Ribonuclease H"/>
    <property type="match status" value="1"/>
</dbReference>
<proteinExistence type="predicted"/>
<evidence type="ECO:0000313" key="3">
    <source>
        <dbReference type="Proteomes" id="UP001295740"/>
    </source>
</evidence>
<feature type="domain" description="Tc1-like transposase DDE" evidence="1">
    <location>
        <begin position="27"/>
        <end position="101"/>
    </location>
</feature>
<gene>
    <name evidence="2" type="ORF">KHLLAP_LOCUS4745</name>
</gene>
<keyword evidence="3" id="KW-1185">Reference proteome</keyword>
<dbReference type="AlphaFoldDB" id="A0AAI8YH02"/>
<dbReference type="Pfam" id="PF13358">
    <property type="entry name" value="DDE_3"/>
    <property type="match status" value="1"/>
</dbReference>
<dbReference type="Proteomes" id="UP001295740">
    <property type="component" value="Unassembled WGS sequence"/>
</dbReference>
<dbReference type="InterPro" id="IPR038717">
    <property type="entry name" value="Tc1-like_DDE_dom"/>
</dbReference>